<organism evidence="3 4">
    <name type="scientific">Vagococcus bubulae</name>
    <dbReference type="NCBI Taxonomy" id="1977868"/>
    <lineage>
        <taxon>Bacteria</taxon>
        <taxon>Bacillati</taxon>
        <taxon>Bacillota</taxon>
        <taxon>Bacilli</taxon>
        <taxon>Lactobacillales</taxon>
        <taxon>Enterococcaceae</taxon>
        <taxon>Vagococcus</taxon>
    </lineage>
</organism>
<reference evidence="3 4" key="1">
    <citation type="submission" date="2017-05" db="EMBL/GenBank/DDBJ databases">
        <title>Vagococcus spp. assemblies.</title>
        <authorList>
            <person name="Gulvik C.A."/>
        </authorList>
    </citation>
    <scope>NUCLEOTIDE SEQUENCE [LARGE SCALE GENOMIC DNA]</scope>
    <source>
        <strain evidence="3 4">SS1994</strain>
    </source>
</reference>
<proteinExistence type="predicted"/>
<dbReference type="Pfam" id="PF20938">
    <property type="entry name" value="DUF2264_C"/>
    <property type="match status" value="1"/>
</dbReference>
<evidence type="ECO:0008006" key="5">
    <source>
        <dbReference type="Google" id="ProtNLM"/>
    </source>
</evidence>
<feature type="domain" description="DUF2264" evidence="1">
    <location>
        <begin position="7"/>
        <end position="348"/>
    </location>
</feature>
<dbReference type="EMBL" id="NGJT01000022">
    <property type="protein sequence ID" value="RST91552.1"/>
    <property type="molecule type" value="Genomic_DNA"/>
</dbReference>
<gene>
    <name evidence="3" type="ORF">CBF36_09985</name>
</gene>
<dbReference type="AlphaFoldDB" id="A0A429ZCY8"/>
<evidence type="ECO:0000259" key="1">
    <source>
        <dbReference type="Pfam" id="PF10022"/>
    </source>
</evidence>
<evidence type="ECO:0000313" key="4">
    <source>
        <dbReference type="Proteomes" id="UP000288490"/>
    </source>
</evidence>
<dbReference type="PANTHER" id="PTHR35339">
    <property type="entry name" value="LINALOOL DEHYDRATASE_ISOMERASE DOMAIN-CONTAINING PROTEIN"/>
    <property type="match status" value="1"/>
</dbReference>
<keyword evidence="4" id="KW-1185">Reference proteome</keyword>
<dbReference type="OrthoDB" id="9813465at2"/>
<evidence type="ECO:0000313" key="3">
    <source>
        <dbReference type="EMBL" id="RST91552.1"/>
    </source>
</evidence>
<dbReference type="InterPro" id="IPR049349">
    <property type="entry name" value="DUF2264_N"/>
</dbReference>
<evidence type="ECO:0000259" key="2">
    <source>
        <dbReference type="Pfam" id="PF20938"/>
    </source>
</evidence>
<protein>
    <recommendedName>
        <fullName evidence="5">DUF2264 domain-containing protein</fullName>
    </recommendedName>
</protein>
<accession>A0A429ZCY8</accession>
<dbReference type="InterPro" id="IPR049237">
    <property type="entry name" value="DUF2264_C"/>
</dbReference>
<name>A0A429ZCY8_9ENTE</name>
<comment type="caution">
    <text evidence="3">The sequence shown here is derived from an EMBL/GenBank/DDBJ whole genome shotgun (WGS) entry which is preliminary data.</text>
</comment>
<feature type="domain" description="DUF2264" evidence="2">
    <location>
        <begin position="363"/>
        <end position="491"/>
    </location>
</feature>
<dbReference type="RefSeq" id="WP_125958288.1">
    <property type="nucleotide sequence ID" value="NZ_NGJT01000022.1"/>
</dbReference>
<sequence length="597" mass="68894">MVYAFKTRQDYIESLYKMIKPLESYYNQDTPGKLLIGQGTSGTVYSQSTREVEGFLRILWGVGPLLVQNKDEKLIEIILSGLKEGTNPSNENYWGTPQNYDQLIVEMASLSTLLLLNPSLWELLTSKEQDNVFNWLNTVNNRKTPKNNWLFFRILVNVCFKKLGRKYSQEMMDQDFKLIEEFYIGNGWYYDGRETQMDYYISFAIHYYSLIYCKFMEDDDIERVLLFKKRAKEFAKSFQYWFDANGEAIPFGRSLTYRFAQSAFWSALVFADVEALPWGEIRGIIERNMTRWCEHDIFLRDGRLTIGYHYENLVMAEGYNGAGSPYWAFKTFLLLAVDEKHPFWESESLSKKSTEKTYLIPEARMLMQNSPNQVQAFVSGQLEPNQAHIEAKYSKLVYSTVFGFSVSKGNLFYSQGGFDNCLALSEDDSYYRTKFKTESFDVTEDYVRSVWKPWKDVCVTTIVIPMNGWHVRVHDIETRRSLIVREGGFSTPVSDTTCFENDHGLICESSIGTSLLTPIIGFEEVEYTVNEPNTNLFFKHSGHPSSKTKLKAGKHRLISLVGGIASGDEQWLTQPTVVVDGNILTLVQGESRKQIKL</sequence>
<dbReference type="Pfam" id="PF10022">
    <property type="entry name" value="DUF2264"/>
    <property type="match status" value="1"/>
</dbReference>
<dbReference type="Proteomes" id="UP000288490">
    <property type="component" value="Unassembled WGS sequence"/>
</dbReference>
<dbReference type="PANTHER" id="PTHR35339:SF4">
    <property type="entry name" value="LINALOOL DEHYDRATASE_ISOMERASE DOMAIN-CONTAINING PROTEIN"/>
    <property type="match status" value="1"/>
</dbReference>
<dbReference type="InterPro" id="IPR016624">
    <property type="entry name" value="UCP014753"/>
</dbReference>
<dbReference type="PIRSF" id="PIRSF014753">
    <property type="entry name" value="UCP014753"/>
    <property type="match status" value="1"/>
</dbReference>